<dbReference type="STRING" id="1447872.A0A1J9P1Q6"/>
<accession>A0A1J9P1Q6</accession>
<sequence length="108" mass="12484">MQTEEREAEVKVRSQSTTLEELIKDCHDSFSRPLQVETPSRSTKRSITSFTENCPVQLQESYDSVFSYLQSAGKDASKLFTSLLELEGLGRRYSNRKLQSEKDLEHYE</sequence>
<name>A0A1J9P1Q6_9EURO</name>
<dbReference type="EMBL" id="LGRN01000710">
    <property type="protein sequence ID" value="OJD10713.1"/>
    <property type="molecule type" value="Genomic_DNA"/>
</dbReference>
<proteinExistence type="predicted"/>
<dbReference type="OrthoDB" id="2156052at2759"/>
<evidence type="ECO:0000313" key="1">
    <source>
        <dbReference type="EMBL" id="OJD10713.1"/>
    </source>
</evidence>
<organism evidence="1 2">
    <name type="scientific">Emergomyces pasteurianus Ep9510</name>
    <dbReference type="NCBI Taxonomy" id="1447872"/>
    <lineage>
        <taxon>Eukaryota</taxon>
        <taxon>Fungi</taxon>
        <taxon>Dikarya</taxon>
        <taxon>Ascomycota</taxon>
        <taxon>Pezizomycotina</taxon>
        <taxon>Eurotiomycetes</taxon>
        <taxon>Eurotiomycetidae</taxon>
        <taxon>Onygenales</taxon>
        <taxon>Ajellomycetaceae</taxon>
        <taxon>Emergomyces</taxon>
    </lineage>
</organism>
<gene>
    <name evidence="1" type="ORF">AJ78_08350</name>
</gene>
<dbReference type="VEuPathDB" id="FungiDB:AJ78_08350"/>
<comment type="caution">
    <text evidence="1">The sequence shown here is derived from an EMBL/GenBank/DDBJ whole genome shotgun (WGS) entry which is preliminary data.</text>
</comment>
<evidence type="ECO:0000313" key="2">
    <source>
        <dbReference type="Proteomes" id="UP000182235"/>
    </source>
</evidence>
<dbReference type="AlphaFoldDB" id="A0A1J9P1Q6"/>
<keyword evidence="2" id="KW-1185">Reference proteome</keyword>
<dbReference type="Proteomes" id="UP000182235">
    <property type="component" value="Unassembled WGS sequence"/>
</dbReference>
<protein>
    <submittedName>
        <fullName evidence="1">Uncharacterized protein</fullName>
    </submittedName>
</protein>
<reference evidence="1 2" key="1">
    <citation type="submission" date="2015-07" db="EMBL/GenBank/DDBJ databases">
        <title>Emmonsia species relationships and genome sequence.</title>
        <authorList>
            <consortium name="The Broad Institute Genomics Platform"/>
            <person name="Cuomo C.A."/>
            <person name="Munoz J.F."/>
            <person name="Imamovic A."/>
            <person name="Priest M.E."/>
            <person name="Young S."/>
            <person name="Clay O.K."/>
            <person name="McEwen J.G."/>
        </authorList>
    </citation>
    <scope>NUCLEOTIDE SEQUENCE [LARGE SCALE GENOMIC DNA]</scope>
    <source>
        <strain evidence="1 2">UAMH 9510</strain>
    </source>
</reference>